<feature type="compositionally biased region" description="Low complexity" evidence="1">
    <location>
        <begin position="1105"/>
        <end position="1121"/>
    </location>
</feature>
<dbReference type="PANTHER" id="PTHR14222">
    <property type="entry name" value="CONDENSIN"/>
    <property type="match status" value="1"/>
</dbReference>
<dbReference type="InParanoid" id="B4LU16"/>
<dbReference type="InterPro" id="IPR026971">
    <property type="entry name" value="CND1/NCAPD3"/>
</dbReference>
<reference evidence="2 3" key="1">
    <citation type="journal article" date="2007" name="Nature">
        <title>Evolution of genes and genomes on the Drosophila phylogeny.</title>
        <authorList>
            <consortium name="Drosophila 12 Genomes Consortium"/>
            <person name="Clark A.G."/>
            <person name="Eisen M.B."/>
            <person name="Smith D.R."/>
            <person name="Bergman C.M."/>
            <person name="Oliver B."/>
            <person name="Markow T.A."/>
            <person name="Kaufman T.C."/>
            <person name="Kellis M."/>
            <person name="Gelbart W."/>
            <person name="Iyer V.N."/>
            <person name="Pollard D.A."/>
            <person name="Sackton T.B."/>
            <person name="Larracuente A.M."/>
            <person name="Singh N.D."/>
            <person name="Abad J.P."/>
            <person name="Abt D.N."/>
            <person name="Adryan B."/>
            <person name="Aguade M."/>
            <person name="Akashi H."/>
            <person name="Anderson W.W."/>
            <person name="Aquadro C.F."/>
            <person name="Ardell D.H."/>
            <person name="Arguello R."/>
            <person name="Artieri C.G."/>
            <person name="Barbash D.A."/>
            <person name="Barker D."/>
            <person name="Barsanti P."/>
            <person name="Batterham P."/>
            <person name="Batzoglou S."/>
            <person name="Begun D."/>
            <person name="Bhutkar A."/>
            <person name="Blanco E."/>
            <person name="Bosak S.A."/>
            <person name="Bradley R.K."/>
            <person name="Brand A.D."/>
            <person name="Brent M.R."/>
            <person name="Brooks A.N."/>
            <person name="Brown R.H."/>
            <person name="Butlin R.K."/>
            <person name="Caggese C."/>
            <person name="Calvi B.R."/>
            <person name="Bernardo de Carvalho A."/>
            <person name="Caspi A."/>
            <person name="Castrezana S."/>
            <person name="Celniker S.E."/>
            <person name="Chang J.L."/>
            <person name="Chapple C."/>
            <person name="Chatterji S."/>
            <person name="Chinwalla A."/>
            <person name="Civetta A."/>
            <person name="Clifton S.W."/>
            <person name="Comeron J.M."/>
            <person name="Costello J.C."/>
            <person name="Coyne J.A."/>
            <person name="Daub J."/>
            <person name="David R.G."/>
            <person name="Delcher A.L."/>
            <person name="Delehaunty K."/>
            <person name="Do C.B."/>
            <person name="Ebling H."/>
            <person name="Edwards K."/>
            <person name="Eickbush T."/>
            <person name="Evans J.D."/>
            <person name="Filipski A."/>
            <person name="Findeiss S."/>
            <person name="Freyhult E."/>
            <person name="Fulton L."/>
            <person name="Fulton R."/>
            <person name="Garcia A.C."/>
            <person name="Gardiner A."/>
            <person name="Garfield D.A."/>
            <person name="Garvin B.E."/>
            <person name="Gibson G."/>
            <person name="Gilbert D."/>
            <person name="Gnerre S."/>
            <person name="Godfrey J."/>
            <person name="Good R."/>
            <person name="Gotea V."/>
            <person name="Gravely B."/>
            <person name="Greenberg A.J."/>
            <person name="Griffiths-Jones S."/>
            <person name="Gross S."/>
            <person name="Guigo R."/>
            <person name="Gustafson E.A."/>
            <person name="Haerty W."/>
            <person name="Hahn M.W."/>
            <person name="Halligan D.L."/>
            <person name="Halpern A.L."/>
            <person name="Halter G.M."/>
            <person name="Han M.V."/>
            <person name="Heger A."/>
            <person name="Hillier L."/>
            <person name="Hinrichs A.S."/>
            <person name="Holmes I."/>
            <person name="Hoskins R.A."/>
            <person name="Hubisz M.J."/>
            <person name="Hultmark D."/>
            <person name="Huntley M.A."/>
            <person name="Jaffe D.B."/>
            <person name="Jagadeeshan S."/>
            <person name="Jeck W.R."/>
            <person name="Johnson J."/>
            <person name="Jones C.D."/>
            <person name="Jordan W.C."/>
            <person name="Karpen G.H."/>
            <person name="Kataoka E."/>
            <person name="Keightley P.D."/>
            <person name="Kheradpour P."/>
            <person name="Kirkness E.F."/>
            <person name="Koerich L.B."/>
            <person name="Kristiansen K."/>
            <person name="Kudrna D."/>
            <person name="Kulathinal R.J."/>
            <person name="Kumar S."/>
            <person name="Kwok R."/>
            <person name="Lander E."/>
            <person name="Langley C.H."/>
            <person name="Lapoint R."/>
            <person name="Lazzaro B.P."/>
            <person name="Lee S.J."/>
            <person name="Levesque L."/>
            <person name="Li R."/>
            <person name="Lin C.F."/>
            <person name="Lin M.F."/>
            <person name="Lindblad-Toh K."/>
            <person name="Llopart A."/>
            <person name="Long M."/>
            <person name="Low L."/>
            <person name="Lozovsky E."/>
            <person name="Lu J."/>
            <person name="Luo M."/>
            <person name="Machado C.A."/>
            <person name="Makalowski W."/>
            <person name="Marzo M."/>
            <person name="Matsuda M."/>
            <person name="Matzkin L."/>
            <person name="McAllister B."/>
            <person name="McBride C.S."/>
            <person name="McKernan B."/>
            <person name="McKernan K."/>
            <person name="Mendez-Lago M."/>
            <person name="Minx P."/>
            <person name="Mollenhauer M.U."/>
            <person name="Montooth K."/>
            <person name="Mount S.M."/>
            <person name="Mu X."/>
            <person name="Myers E."/>
            <person name="Negre B."/>
            <person name="Newfeld S."/>
            <person name="Nielsen R."/>
            <person name="Noor M.A."/>
            <person name="O'Grady P."/>
            <person name="Pachter L."/>
            <person name="Papaceit M."/>
            <person name="Parisi M.J."/>
            <person name="Parisi M."/>
            <person name="Parts L."/>
            <person name="Pedersen J.S."/>
            <person name="Pesole G."/>
            <person name="Phillippy A.M."/>
            <person name="Ponting C.P."/>
            <person name="Pop M."/>
            <person name="Porcelli D."/>
            <person name="Powell J.R."/>
            <person name="Prohaska S."/>
            <person name="Pruitt K."/>
            <person name="Puig M."/>
            <person name="Quesneville H."/>
            <person name="Ram K.R."/>
            <person name="Rand D."/>
            <person name="Rasmussen M.D."/>
            <person name="Reed L.K."/>
            <person name="Reenan R."/>
            <person name="Reily A."/>
            <person name="Remington K.A."/>
            <person name="Rieger T.T."/>
            <person name="Ritchie M.G."/>
            <person name="Robin C."/>
            <person name="Rogers Y.H."/>
            <person name="Rohde C."/>
            <person name="Rozas J."/>
            <person name="Rubenfield M.J."/>
            <person name="Ruiz A."/>
            <person name="Russo S."/>
            <person name="Salzberg S.L."/>
            <person name="Sanchez-Gracia A."/>
            <person name="Saranga D.J."/>
            <person name="Sato H."/>
            <person name="Schaeffer S.W."/>
            <person name="Schatz M.C."/>
            <person name="Schlenke T."/>
            <person name="Schwartz R."/>
            <person name="Segarra C."/>
            <person name="Singh R.S."/>
            <person name="Sirot L."/>
            <person name="Sirota M."/>
            <person name="Sisneros N.B."/>
            <person name="Smith C.D."/>
            <person name="Smith T.F."/>
            <person name="Spieth J."/>
            <person name="Stage D.E."/>
            <person name="Stark A."/>
            <person name="Stephan W."/>
            <person name="Strausberg R.L."/>
            <person name="Strempel S."/>
            <person name="Sturgill D."/>
            <person name="Sutton G."/>
            <person name="Sutton G.G."/>
            <person name="Tao W."/>
            <person name="Teichmann S."/>
            <person name="Tobari Y.N."/>
            <person name="Tomimura Y."/>
            <person name="Tsolas J.M."/>
            <person name="Valente V.L."/>
            <person name="Venter E."/>
            <person name="Venter J.C."/>
            <person name="Vicario S."/>
            <person name="Vieira F.G."/>
            <person name="Vilella A.J."/>
            <person name="Villasante A."/>
            <person name="Walenz B."/>
            <person name="Wang J."/>
            <person name="Wasserman M."/>
            <person name="Watts T."/>
            <person name="Wilson D."/>
            <person name="Wilson R.K."/>
            <person name="Wing R.A."/>
            <person name="Wolfner M.F."/>
            <person name="Wong A."/>
            <person name="Wong G.K."/>
            <person name="Wu C.I."/>
            <person name="Wu G."/>
            <person name="Yamamoto D."/>
            <person name="Yang H.P."/>
            <person name="Yang S.P."/>
            <person name="Yorke J.A."/>
            <person name="Yoshida K."/>
            <person name="Zdobnov E."/>
            <person name="Zhang P."/>
            <person name="Zhang Y."/>
            <person name="Zimin A.V."/>
            <person name="Baldwin J."/>
            <person name="Abdouelleil A."/>
            <person name="Abdulkadir J."/>
            <person name="Abebe A."/>
            <person name="Abera B."/>
            <person name="Abreu J."/>
            <person name="Acer S.C."/>
            <person name="Aftuck L."/>
            <person name="Alexander A."/>
            <person name="An P."/>
            <person name="Anderson E."/>
            <person name="Anderson S."/>
            <person name="Arachi H."/>
            <person name="Azer M."/>
            <person name="Bachantsang P."/>
            <person name="Barry A."/>
            <person name="Bayul T."/>
            <person name="Berlin A."/>
            <person name="Bessette D."/>
            <person name="Bloom T."/>
            <person name="Blye J."/>
            <person name="Boguslavskiy L."/>
            <person name="Bonnet C."/>
            <person name="Boukhgalter B."/>
            <person name="Bourzgui I."/>
            <person name="Brown A."/>
            <person name="Cahill P."/>
            <person name="Channer S."/>
            <person name="Cheshatsang Y."/>
            <person name="Chuda L."/>
            <person name="Citroen M."/>
            <person name="Collymore A."/>
            <person name="Cooke P."/>
            <person name="Costello M."/>
            <person name="D'Aco K."/>
            <person name="Daza R."/>
            <person name="De Haan G."/>
            <person name="DeGray S."/>
            <person name="DeMaso C."/>
            <person name="Dhargay N."/>
            <person name="Dooley K."/>
            <person name="Dooley E."/>
            <person name="Doricent M."/>
            <person name="Dorje P."/>
            <person name="Dorjee K."/>
            <person name="Dupes A."/>
            <person name="Elong R."/>
            <person name="Falk J."/>
            <person name="Farina A."/>
            <person name="Faro S."/>
            <person name="Ferguson D."/>
            <person name="Fisher S."/>
            <person name="Foley C.D."/>
            <person name="Franke A."/>
            <person name="Friedrich D."/>
            <person name="Gadbois L."/>
            <person name="Gearin G."/>
            <person name="Gearin C.R."/>
            <person name="Giannoukos G."/>
            <person name="Goode T."/>
            <person name="Graham J."/>
            <person name="Grandbois E."/>
            <person name="Grewal S."/>
            <person name="Gyaltsen K."/>
            <person name="Hafez N."/>
            <person name="Hagos B."/>
            <person name="Hall J."/>
            <person name="Henson C."/>
            <person name="Hollinger A."/>
            <person name="Honan T."/>
            <person name="Huard M.D."/>
            <person name="Hughes L."/>
            <person name="Hurhula B."/>
            <person name="Husby M.E."/>
            <person name="Kamat A."/>
            <person name="Kanga B."/>
            <person name="Kashin S."/>
            <person name="Khazanovich D."/>
            <person name="Kisner P."/>
            <person name="Lance K."/>
            <person name="Lara M."/>
            <person name="Lee W."/>
            <person name="Lennon N."/>
            <person name="Letendre F."/>
            <person name="LeVine R."/>
            <person name="Lipovsky A."/>
            <person name="Liu X."/>
            <person name="Liu J."/>
            <person name="Liu S."/>
            <person name="Lokyitsang T."/>
            <person name="Lokyitsang Y."/>
            <person name="Lubonja R."/>
            <person name="Lui A."/>
            <person name="MacDonald P."/>
            <person name="Magnisalis V."/>
            <person name="Maru K."/>
            <person name="Matthews C."/>
            <person name="McCusker W."/>
            <person name="McDonough S."/>
            <person name="Mehta T."/>
            <person name="Meldrim J."/>
            <person name="Meneus L."/>
            <person name="Mihai O."/>
            <person name="Mihalev A."/>
            <person name="Mihova T."/>
            <person name="Mittelman R."/>
            <person name="Mlenga V."/>
            <person name="Montmayeur A."/>
            <person name="Mulrain L."/>
            <person name="Navidi A."/>
            <person name="Naylor J."/>
            <person name="Negash T."/>
            <person name="Nguyen T."/>
            <person name="Nguyen N."/>
            <person name="Nicol R."/>
            <person name="Norbu C."/>
            <person name="Norbu N."/>
            <person name="Novod N."/>
            <person name="O'Neill B."/>
            <person name="Osman S."/>
            <person name="Markiewicz E."/>
            <person name="Oyono O.L."/>
            <person name="Patti C."/>
            <person name="Phunkhang P."/>
            <person name="Pierre F."/>
            <person name="Priest M."/>
            <person name="Raghuraman S."/>
            <person name="Rege F."/>
            <person name="Reyes R."/>
            <person name="Rise C."/>
            <person name="Rogov P."/>
            <person name="Ross K."/>
            <person name="Ryan E."/>
            <person name="Settipalli S."/>
            <person name="Shea T."/>
            <person name="Sherpa N."/>
            <person name="Shi L."/>
            <person name="Shih D."/>
            <person name="Sparrow T."/>
            <person name="Spaulding J."/>
            <person name="Stalker J."/>
            <person name="Stange-Thomann N."/>
            <person name="Stavropoulos S."/>
            <person name="Stone C."/>
            <person name="Strader C."/>
            <person name="Tesfaye S."/>
            <person name="Thomson T."/>
            <person name="Thoulutsang Y."/>
            <person name="Thoulutsang D."/>
            <person name="Topham K."/>
            <person name="Topping I."/>
            <person name="Tsamla T."/>
            <person name="Vassiliev H."/>
            <person name="Vo A."/>
            <person name="Wangchuk T."/>
            <person name="Wangdi T."/>
            <person name="Weiand M."/>
            <person name="Wilkinson J."/>
            <person name="Wilson A."/>
            <person name="Yadav S."/>
            <person name="Young G."/>
            <person name="Yu Q."/>
            <person name="Zembek L."/>
            <person name="Zhong D."/>
            <person name="Zimmer A."/>
            <person name="Zwirko Z."/>
            <person name="Jaffe D.B."/>
            <person name="Alvarez P."/>
            <person name="Brockman W."/>
            <person name="Butler J."/>
            <person name="Chin C."/>
            <person name="Gnerre S."/>
            <person name="Grabherr M."/>
            <person name="Kleber M."/>
            <person name="Mauceli E."/>
            <person name="MacCallum I."/>
        </authorList>
    </citation>
    <scope>NUCLEOTIDE SEQUENCE [LARGE SCALE GENOMIC DNA]</scope>
    <source>
        <strain evidence="3">Tucson 15010-1051.87</strain>
    </source>
</reference>
<dbReference type="SUPFAM" id="SSF48371">
    <property type="entry name" value="ARM repeat"/>
    <property type="match status" value="1"/>
</dbReference>
<dbReference type="GO" id="GO:0007076">
    <property type="term" value="P:mitotic chromosome condensation"/>
    <property type="evidence" value="ECO:0007669"/>
    <property type="project" value="InterPro"/>
</dbReference>
<dbReference type="InterPro" id="IPR016024">
    <property type="entry name" value="ARM-type_fold"/>
</dbReference>
<evidence type="ECO:0000313" key="3">
    <source>
        <dbReference type="Proteomes" id="UP000008792"/>
    </source>
</evidence>
<dbReference type="PhylomeDB" id="B4LU16"/>
<organism evidence="2 3">
    <name type="scientific">Drosophila virilis</name>
    <name type="common">Fruit fly</name>
    <dbReference type="NCBI Taxonomy" id="7244"/>
    <lineage>
        <taxon>Eukaryota</taxon>
        <taxon>Metazoa</taxon>
        <taxon>Ecdysozoa</taxon>
        <taxon>Arthropoda</taxon>
        <taxon>Hexapoda</taxon>
        <taxon>Insecta</taxon>
        <taxon>Pterygota</taxon>
        <taxon>Neoptera</taxon>
        <taxon>Endopterygota</taxon>
        <taxon>Diptera</taxon>
        <taxon>Brachycera</taxon>
        <taxon>Muscomorpha</taxon>
        <taxon>Ephydroidea</taxon>
        <taxon>Drosophilidae</taxon>
        <taxon>Drosophila</taxon>
    </lineage>
</organism>
<dbReference type="KEGG" id="dvi:6628180"/>
<evidence type="ECO:0000256" key="1">
    <source>
        <dbReference type="SAM" id="MobiDB-lite"/>
    </source>
</evidence>
<dbReference type="PANTHER" id="PTHR14222:SF1">
    <property type="entry name" value="CONDENSIN-2 COMPLEX SUBUNIT D3"/>
    <property type="match status" value="1"/>
</dbReference>
<feature type="region of interest" description="Disordered" evidence="1">
    <location>
        <begin position="1194"/>
        <end position="1249"/>
    </location>
</feature>
<dbReference type="OrthoDB" id="10263978at2759"/>
<dbReference type="FunCoup" id="B4LU16">
    <property type="interactions" value="24"/>
</dbReference>
<feature type="region of interest" description="Disordered" evidence="1">
    <location>
        <begin position="1081"/>
        <end position="1135"/>
    </location>
</feature>
<name>B4LU16_DROVI</name>
<dbReference type="GO" id="GO:0010032">
    <property type="term" value="P:meiotic chromosome condensation"/>
    <property type="evidence" value="ECO:0007669"/>
    <property type="project" value="TreeGrafter"/>
</dbReference>
<dbReference type="OMA" id="YAKCNKS"/>
<sequence length="1265" mass="144779">MSELNRIFCELKSQCAQNVDWTHVEGWLCDDDSDEVIQRRASTFWSLPMCRQNLGVQDTQLQTLRDLSQCIRLLRSTDTETENNFDVTHDNWANIEDVTPKDYLTYIYALTSLATLPQDILQYAPTALNEHVNVQLALNAVSTYFLTLTIPGAKSYGVFDEGVIEHCLRVFRLLEQYANSSARANNIWILFLTICDDLKLVFRYVHFKDHLKPRDNIMRCLFEILYMNFRHGYNNACAHQLHLKCFELLDEITNEQNGDVHETLMHIMSQTFSMHIYPENSKSSGPKSGEHISDWFIKLLDKYPGIISGVLALYVECVITNPIREWKIGDEKIAIGYAAKYDAALYAKCNKSCTEMLLETIRAEDAVGLQLRTLELVERILQHQTQVEWQIFRYDVSTEPREVSLITETIRCLDDKTSSVRRKASQVLSVSIKQGSPITTRILHELISFVQYDDVKTPQKPNARQIELSLEKPGDLQYAYSFEGFEELEPEVKKMPKVIYERFIAANNGLARCSGLALLERLVQINQRIIYNTHFEREMSVLATDALSSVRKTALDTIDSLLQSYNNCTILIDVYCRIWSCMLNDEDTVLQKLALHSFNRNVLMNIKPLEFSNEPKHLLPWHILTTLLASQPRDYLQQRLTLLLQNENVVTPRLVNTIISHLNTPMATEAWTLLLLISSRITNNLDSIIPTFDCLSSYNMKSNQVLALQLICYCLSNFSKASLNQLFIRLLSALSTGSIWLALISPAILLLHHIDQLSHSQAPADSVSVENWQQQLLEDVTNATKLCMENFEADHIRLASLLATYSELIVMLPQRADERIVNFVLGYVKLCIGLNEASFDTENERIMNWMVVIAGRLSLRDNNLAHRVSKMYGQILSRNDRPQLINSTLIGLNDLGKKYPTILESNMKCILVKLFSKYATTRVRTYRCVKDVILAGNIKLKGAILVSLLAGLVDDSAEVAREADAFFMRYKKLYDKSLFHHCLKEIPFDLNDQPFLIGSARMEPGFKSPLKGAAHKKNRRLLYNHILAALDETTLLLYFGQLKLLAEKTKDAAFIKLPGALDVVMDILFVMRRICFCTKNKRQQNGGDNDDDAVTAEEEPPAPATPSAEQQPANESAATSKGRGRGSARKREMAEEPLKQLERCLRYVEETHRHLRNYMNQELHREFHKFCRAMAMRFPNLTDFAQPAQFWQKYKTKSGPKSKRRRINEEGDDAAGEESADSSSDTDNELPLQRHKHVTTTPEGGQRKRNYDLLATELIFQPHEW</sequence>
<protein>
    <recommendedName>
        <fullName evidence="4">Condensin complex subunit 1 C-terminal domain-containing protein</fullName>
    </recommendedName>
</protein>
<evidence type="ECO:0000313" key="2">
    <source>
        <dbReference type="EMBL" id="EDW65069.1"/>
    </source>
</evidence>
<dbReference type="GO" id="GO:0000779">
    <property type="term" value="C:condensed chromosome, centromeric region"/>
    <property type="evidence" value="ECO:0007669"/>
    <property type="project" value="TreeGrafter"/>
</dbReference>
<proteinExistence type="predicted"/>
<accession>B4LU16</accession>
<keyword evidence="3" id="KW-1185">Reference proteome</keyword>
<dbReference type="GO" id="GO:0042393">
    <property type="term" value="F:histone binding"/>
    <property type="evidence" value="ECO:0007669"/>
    <property type="project" value="TreeGrafter"/>
</dbReference>
<feature type="compositionally biased region" description="Acidic residues" evidence="1">
    <location>
        <begin position="1210"/>
        <end position="1228"/>
    </location>
</feature>
<dbReference type="Proteomes" id="UP000008792">
    <property type="component" value="Unassembled WGS sequence"/>
</dbReference>
<dbReference type="HOGENOM" id="CLU_262660_0_0_1"/>
<dbReference type="STRING" id="7244.B4LU16"/>
<dbReference type="EMBL" id="CH940649">
    <property type="protein sequence ID" value="EDW65069.1"/>
    <property type="molecule type" value="Genomic_DNA"/>
</dbReference>
<gene>
    <name evidence="2" type="primary">Dvir\GJ19577</name>
    <name evidence="2" type="ORF">Dvir_GJ19577</name>
</gene>
<dbReference type="GO" id="GO:0000796">
    <property type="term" value="C:condensin complex"/>
    <property type="evidence" value="ECO:0007669"/>
    <property type="project" value="TreeGrafter"/>
</dbReference>
<feature type="compositionally biased region" description="Acidic residues" evidence="1">
    <location>
        <begin position="1088"/>
        <end position="1100"/>
    </location>
</feature>
<dbReference type="AlphaFoldDB" id="B4LU16"/>
<feature type="compositionally biased region" description="Basic residues" evidence="1">
    <location>
        <begin position="1194"/>
        <end position="1206"/>
    </location>
</feature>
<evidence type="ECO:0008006" key="4">
    <source>
        <dbReference type="Google" id="ProtNLM"/>
    </source>
</evidence>
<dbReference type="eggNOG" id="KOG0413">
    <property type="taxonomic scope" value="Eukaryota"/>
</dbReference>